<dbReference type="PANTHER" id="PTHR33375:SF1">
    <property type="entry name" value="CHROMOSOME-PARTITIONING PROTEIN PARB-RELATED"/>
    <property type="match status" value="1"/>
</dbReference>
<dbReference type="SMART" id="SM00470">
    <property type="entry name" value="ParB"/>
    <property type="match status" value="1"/>
</dbReference>
<feature type="domain" description="ParB-like N-terminal" evidence="1">
    <location>
        <begin position="11"/>
        <end position="101"/>
    </location>
</feature>
<gene>
    <name evidence="2" type="ORF">CP98_00008</name>
</gene>
<dbReference type="InterPro" id="IPR003115">
    <property type="entry name" value="ParB_N"/>
</dbReference>
<dbReference type="eggNOG" id="COG1475">
    <property type="taxonomic scope" value="Bacteria"/>
</dbReference>
<evidence type="ECO:0000259" key="1">
    <source>
        <dbReference type="SMART" id="SM00470"/>
    </source>
</evidence>
<dbReference type="AlphaFoldDB" id="A0A084ETN9"/>
<proteinExistence type="predicted"/>
<dbReference type="EMBL" id="JGVR01000001">
    <property type="protein sequence ID" value="KEZ21331.1"/>
    <property type="molecule type" value="Genomic_DNA"/>
</dbReference>
<accession>A0A084ETN9</accession>
<dbReference type="Pfam" id="PF02195">
    <property type="entry name" value="ParB_N"/>
    <property type="match status" value="1"/>
</dbReference>
<dbReference type="Proteomes" id="UP000028534">
    <property type="component" value="Unassembled WGS sequence"/>
</dbReference>
<protein>
    <submittedName>
        <fullName evidence="2">ParB family protein</fullName>
    </submittedName>
</protein>
<dbReference type="GO" id="GO:0007059">
    <property type="term" value="P:chromosome segregation"/>
    <property type="evidence" value="ECO:0007669"/>
    <property type="project" value="TreeGrafter"/>
</dbReference>
<dbReference type="PATRIC" id="fig|13690.10.peg.9"/>
<dbReference type="Gene3D" id="1.10.10.2830">
    <property type="match status" value="1"/>
</dbReference>
<dbReference type="Gene3D" id="3.90.1530.30">
    <property type="match status" value="1"/>
</dbReference>
<dbReference type="Pfam" id="PF07506">
    <property type="entry name" value="RepB"/>
    <property type="match status" value="1"/>
</dbReference>
<dbReference type="PANTHER" id="PTHR33375">
    <property type="entry name" value="CHROMOSOME-PARTITIONING PROTEIN PARB-RELATED"/>
    <property type="match status" value="1"/>
</dbReference>
<dbReference type="SUPFAM" id="SSF109709">
    <property type="entry name" value="KorB DNA-binding domain-like"/>
    <property type="match status" value="1"/>
</dbReference>
<dbReference type="InterPro" id="IPR011111">
    <property type="entry name" value="Plasmid_RepB"/>
</dbReference>
<dbReference type="RefSeq" id="WP_234832001.1">
    <property type="nucleotide sequence ID" value="NZ_JGVR01000001.1"/>
</dbReference>
<comment type="caution">
    <text evidence="2">The sequence shown here is derived from an EMBL/GenBank/DDBJ whole genome shotgun (WGS) entry which is preliminary data.</text>
</comment>
<organism evidence="2 3">
    <name type="scientific">Sphingobium yanoikuyae</name>
    <name type="common">Sphingomonas yanoikuyae</name>
    <dbReference type="NCBI Taxonomy" id="13690"/>
    <lineage>
        <taxon>Bacteria</taxon>
        <taxon>Pseudomonadati</taxon>
        <taxon>Pseudomonadota</taxon>
        <taxon>Alphaproteobacteria</taxon>
        <taxon>Sphingomonadales</taxon>
        <taxon>Sphingomonadaceae</taxon>
        <taxon>Sphingobium</taxon>
    </lineage>
</organism>
<dbReference type="GO" id="GO:0005694">
    <property type="term" value="C:chromosome"/>
    <property type="evidence" value="ECO:0007669"/>
    <property type="project" value="TreeGrafter"/>
</dbReference>
<dbReference type="SUPFAM" id="SSF110849">
    <property type="entry name" value="ParB/Sulfiredoxin"/>
    <property type="match status" value="1"/>
</dbReference>
<dbReference type="InterPro" id="IPR050336">
    <property type="entry name" value="Chromosome_partition/occlusion"/>
</dbReference>
<evidence type="ECO:0000313" key="2">
    <source>
        <dbReference type="EMBL" id="KEZ21331.1"/>
    </source>
</evidence>
<name>A0A084ETN9_SPHYA</name>
<dbReference type="InterPro" id="IPR036086">
    <property type="entry name" value="ParB/Sulfiredoxin_sf"/>
</dbReference>
<dbReference type="CDD" id="cd16411">
    <property type="entry name" value="ParB_N_like"/>
    <property type="match status" value="1"/>
</dbReference>
<sequence>MMVETARHTIEFIPITDIQVLNPRTRSRKLHREIVENIEAVGLKRPVTVRRQSGDGSALYNIVCGEGRLEAFKMLGATEIPAVVIDAEENECLVMSLVENIARRQHRPIDLLTEIGTLHRRGYTDGQIGQKVGCTGSWVNMVVQLLERGEERLLSAAETGLIPISLAVDIARAETVAAQDLLLEAYESGKLKGKKLAAVRRLLDARMKRHRTFGNQSLGRKSPSKRLSSADLIRLYQSEAEKHRIVVKKADFTQARLLFLVEALRDLLADEAFVTLLRAEGIAVLPKVLATRLGRKPSL</sequence>
<reference evidence="2 3" key="1">
    <citation type="submission" date="2014-03" db="EMBL/GenBank/DDBJ databases">
        <title>Genome sequence of Sphingobium yanoikuyae B1.</title>
        <authorList>
            <person name="Gan H.M."/>
            <person name="Gan H.Y."/>
            <person name="Savka M.A."/>
        </authorList>
    </citation>
    <scope>NUCLEOTIDE SEQUENCE [LARGE SCALE GENOMIC DNA]</scope>
    <source>
        <strain evidence="2 3">B1</strain>
    </source>
</reference>
<evidence type="ECO:0000313" key="3">
    <source>
        <dbReference type="Proteomes" id="UP000028534"/>
    </source>
</evidence>